<evidence type="ECO:0000313" key="4">
    <source>
        <dbReference type="EMBL" id="ABL00678.1"/>
    </source>
</evidence>
<dbReference type="EMBL" id="CP000482">
    <property type="protein sequence ID" value="ABL00678.1"/>
    <property type="molecule type" value="Genomic_DNA"/>
</dbReference>
<dbReference type="PROSITE" id="PS50968">
    <property type="entry name" value="BIOTINYL_LIPOYL"/>
    <property type="match status" value="1"/>
</dbReference>
<proteinExistence type="predicted"/>
<protein>
    <submittedName>
        <fullName evidence="3">Biotin/lipoyl attachment domain-containing protein</fullName>
    </submittedName>
</protein>
<dbReference type="PANTHER" id="PTHR45266:SF3">
    <property type="entry name" value="OXALOACETATE DECARBOXYLASE ALPHA CHAIN"/>
    <property type="match status" value="1"/>
</dbReference>
<dbReference type="CDD" id="cd06850">
    <property type="entry name" value="biotinyl_domain"/>
    <property type="match status" value="1"/>
</dbReference>
<dbReference type="InterPro" id="IPR011053">
    <property type="entry name" value="Single_hybrid_motif"/>
</dbReference>
<dbReference type="Gene3D" id="2.40.50.100">
    <property type="match status" value="1"/>
</dbReference>
<sequence>MQLTLTIDSKKYVVDVEIVEGEEVRMPAAAPVPAATISSQPVTPIVPVATAPAADGLPDDKVCRSPIAGVVFKVTSEVGQEIKQDDLLLVLEAMKMETNITAHVAGKIKAIHVSPGEAVKNGQVLVEFE</sequence>
<dbReference type="STRING" id="338966.Ppro_0035"/>
<dbReference type="KEGG" id="ppd:Ppro_3082"/>
<keyword evidence="1" id="KW-0092">Biotin</keyword>
<dbReference type="PROSITE" id="PS00188">
    <property type="entry name" value="BIOTIN"/>
    <property type="match status" value="1"/>
</dbReference>
<dbReference type="PANTHER" id="PTHR45266">
    <property type="entry name" value="OXALOACETATE DECARBOXYLASE ALPHA CHAIN"/>
    <property type="match status" value="1"/>
</dbReference>
<name>A1AK05_PELPD</name>
<dbReference type="eggNOG" id="COG4770">
    <property type="taxonomic scope" value="Bacteria"/>
</dbReference>
<dbReference type="Pfam" id="PF00364">
    <property type="entry name" value="Biotin_lipoyl"/>
    <property type="match status" value="1"/>
</dbReference>
<dbReference type="KEGG" id="ppd:Ppro_0035"/>
<gene>
    <name evidence="3" type="ordered locus">Ppro_0035</name>
    <name evidence="4" type="ordered locus">Ppro_3082</name>
</gene>
<accession>A1AK05</accession>
<dbReference type="RefSeq" id="WP_011733990.1">
    <property type="nucleotide sequence ID" value="NC_008609.1"/>
</dbReference>
<reference evidence="3 5" key="1">
    <citation type="submission" date="2006-10" db="EMBL/GenBank/DDBJ databases">
        <title>Complete sequence of chromosome of Pelobacter propionicus DSM 2379.</title>
        <authorList>
            <consortium name="US DOE Joint Genome Institute"/>
            <person name="Copeland A."/>
            <person name="Lucas S."/>
            <person name="Lapidus A."/>
            <person name="Barry K."/>
            <person name="Detter J.C."/>
            <person name="Glavina del Rio T."/>
            <person name="Hammon N."/>
            <person name="Israni S."/>
            <person name="Dalin E."/>
            <person name="Tice H."/>
            <person name="Pitluck S."/>
            <person name="Saunders E."/>
            <person name="Brettin T."/>
            <person name="Bruce D."/>
            <person name="Han C."/>
            <person name="Tapia R."/>
            <person name="Schmutz J."/>
            <person name="Larimer F."/>
            <person name="Land M."/>
            <person name="Hauser L."/>
            <person name="Kyrpides N."/>
            <person name="Kim E."/>
            <person name="Lovley D."/>
            <person name="Richardson P."/>
        </authorList>
    </citation>
    <scope>NUCLEOTIDE SEQUENCE [LARGE SCALE GENOMIC DNA]</scope>
    <source>
        <strain evidence="3">DSM 2379</strain>
        <strain evidence="5">DSM 2379 / NBRC 103807 / OttBd1</strain>
    </source>
</reference>
<evidence type="ECO:0000259" key="2">
    <source>
        <dbReference type="PROSITE" id="PS50968"/>
    </source>
</evidence>
<dbReference type="InterPro" id="IPR000089">
    <property type="entry name" value="Biotin_lipoyl"/>
</dbReference>
<dbReference type="FunFam" id="2.40.50.100:FF:000003">
    <property type="entry name" value="Acetyl-CoA carboxylase biotin carboxyl carrier protein"/>
    <property type="match status" value="1"/>
</dbReference>
<keyword evidence="5" id="KW-1185">Reference proteome</keyword>
<evidence type="ECO:0000313" key="5">
    <source>
        <dbReference type="Proteomes" id="UP000006732"/>
    </source>
</evidence>
<organism evidence="3 5">
    <name type="scientific">Pelobacter propionicus (strain DSM 2379 / NBRC 103807 / OttBd1)</name>
    <dbReference type="NCBI Taxonomy" id="338966"/>
    <lineage>
        <taxon>Bacteria</taxon>
        <taxon>Pseudomonadati</taxon>
        <taxon>Thermodesulfobacteriota</taxon>
        <taxon>Desulfuromonadia</taxon>
        <taxon>Desulfuromonadales</taxon>
        <taxon>Desulfuromonadaceae</taxon>
        <taxon>Pelobacter</taxon>
    </lineage>
</organism>
<dbReference type="InterPro" id="IPR001882">
    <property type="entry name" value="Biotin_BS"/>
</dbReference>
<dbReference type="AlphaFoldDB" id="A1AK05"/>
<feature type="domain" description="Lipoyl-binding" evidence="2">
    <location>
        <begin position="52"/>
        <end position="129"/>
    </location>
</feature>
<dbReference type="Proteomes" id="UP000006732">
    <property type="component" value="Chromosome"/>
</dbReference>
<dbReference type="HOGENOM" id="CLU_016733_5_2_7"/>
<dbReference type="EMBL" id="CP000482">
    <property type="protein sequence ID" value="ABK97675.1"/>
    <property type="molecule type" value="Genomic_DNA"/>
</dbReference>
<evidence type="ECO:0000313" key="3">
    <source>
        <dbReference type="EMBL" id="ABK97675.1"/>
    </source>
</evidence>
<dbReference type="SUPFAM" id="SSF51230">
    <property type="entry name" value="Single hybrid motif"/>
    <property type="match status" value="1"/>
</dbReference>
<dbReference type="InterPro" id="IPR050709">
    <property type="entry name" value="Biotin_Carboxyl_Carrier/Decarb"/>
</dbReference>
<dbReference type="OrthoDB" id="9760256at2"/>
<evidence type="ECO:0000256" key="1">
    <source>
        <dbReference type="ARBA" id="ARBA00023267"/>
    </source>
</evidence>